<protein>
    <submittedName>
        <fullName evidence="2">Transposase</fullName>
    </submittedName>
</protein>
<proteinExistence type="predicted"/>
<reference evidence="3 4" key="1">
    <citation type="submission" date="2019-01" db="EMBL/GenBank/DDBJ databases">
        <title>Oerskovia turbata Genome sequencing and assembly.</title>
        <authorList>
            <person name="Dou T."/>
        </authorList>
    </citation>
    <scope>NUCLEOTIDE SEQUENCE [LARGE SCALE GENOMIC DNA]</scope>
    <source>
        <strain evidence="2 3">JCM12123</strain>
        <strain evidence="1 4">JCM3160</strain>
    </source>
</reference>
<evidence type="ECO:0000313" key="1">
    <source>
        <dbReference type="EMBL" id="RXR22044.1"/>
    </source>
</evidence>
<dbReference type="EMBL" id="SDJQ01000021">
    <property type="protein sequence ID" value="RXR31997.1"/>
    <property type="molecule type" value="Genomic_DNA"/>
</dbReference>
<dbReference type="SUPFAM" id="SSF46689">
    <property type="entry name" value="Homeodomain-like"/>
    <property type="match status" value="1"/>
</dbReference>
<dbReference type="InterPro" id="IPR009057">
    <property type="entry name" value="Homeodomain-like_sf"/>
</dbReference>
<dbReference type="Proteomes" id="UP000290517">
    <property type="component" value="Unassembled WGS sequence"/>
</dbReference>
<dbReference type="AlphaFoldDB" id="A0A4Q1KPU8"/>
<evidence type="ECO:0000313" key="2">
    <source>
        <dbReference type="EMBL" id="RXR31997.1"/>
    </source>
</evidence>
<dbReference type="GO" id="GO:0006313">
    <property type="term" value="P:DNA transposition"/>
    <property type="evidence" value="ECO:0007669"/>
    <property type="project" value="InterPro"/>
</dbReference>
<dbReference type="Proteomes" id="UP000289805">
    <property type="component" value="Unassembled WGS sequence"/>
</dbReference>
<dbReference type="OrthoDB" id="4281720at2"/>
<dbReference type="GO" id="GO:0004803">
    <property type="term" value="F:transposase activity"/>
    <property type="evidence" value="ECO:0007669"/>
    <property type="project" value="InterPro"/>
</dbReference>
<dbReference type="Gene3D" id="1.10.10.60">
    <property type="entry name" value="Homeodomain-like"/>
    <property type="match status" value="1"/>
</dbReference>
<dbReference type="GO" id="GO:0003677">
    <property type="term" value="F:DNA binding"/>
    <property type="evidence" value="ECO:0007669"/>
    <property type="project" value="InterPro"/>
</dbReference>
<evidence type="ECO:0000313" key="3">
    <source>
        <dbReference type="Proteomes" id="UP000289805"/>
    </source>
</evidence>
<sequence>MVGRGLTPDLGHAESAVGRGSENLRIAGNIYDEEFKRRAVDLYESTPDATIQGIATDLGVPRETLRLWVRALGSGIKTARGPGAELVAEPESDAARTARLEAELAAERAEVRKLPTERDILRSAAKHLAGETRW</sequence>
<dbReference type="InterPro" id="IPR002514">
    <property type="entry name" value="Transposase_8"/>
</dbReference>
<dbReference type="Pfam" id="PF01527">
    <property type="entry name" value="HTH_Tnp_1"/>
    <property type="match status" value="1"/>
</dbReference>
<dbReference type="EMBL" id="SDJR01000014">
    <property type="protein sequence ID" value="RXR22044.1"/>
    <property type="molecule type" value="Genomic_DNA"/>
</dbReference>
<keyword evidence="4" id="KW-1185">Reference proteome</keyword>
<name>A0A4Q1KPU8_9CELL</name>
<accession>A0A4Q1KPU8</accession>
<comment type="caution">
    <text evidence="2">The sequence shown here is derived from an EMBL/GenBank/DDBJ whole genome shotgun (WGS) entry which is preliminary data.</text>
</comment>
<gene>
    <name evidence="1" type="ORF">EQW73_16985</name>
    <name evidence="2" type="ORF">EQW78_15595</name>
</gene>
<evidence type="ECO:0000313" key="4">
    <source>
        <dbReference type="Proteomes" id="UP000290517"/>
    </source>
</evidence>
<organism evidence="2 3">
    <name type="scientific">Oerskovia turbata</name>
    <dbReference type="NCBI Taxonomy" id="1713"/>
    <lineage>
        <taxon>Bacteria</taxon>
        <taxon>Bacillati</taxon>
        <taxon>Actinomycetota</taxon>
        <taxon>Actinomycetes</taxon>
        <taxon>Micrococcales</taxon>
        <taxon>Cellulomonadaceae</taxon>
        <taxon>Oerskovia</taxon>
    </lineage>
</organism>